<proteinExistence type="predicted"/>
<dbReference type="Pfam" id="PF02365">
    <property type="entry name" value="NAM"/>
    <property type="match status" value="1"/>
</dbReference>
<dbReference type="InterPro" id="IPR003441">
    <property type="entry name" value="NAC-dom"/>
</dbReference>
<gene>
    <name evidence="7" type="ORF">CB5_LOCUS11584</name>
</gene>
<accession>A0A6V7PC68</accession>
<dbReference type="Gene3D" id="2.170.150.80">
    <property type="entry name" value="NAC domain"/>
    <property type="match status" value="1"/>
</dbReference>
<keyword evidence="4" id="KW-0539">Nucleus</keyword>
<keyword evidence="2" id="KW-0238">DNA-binding</keyword>
<dbReference type="InterPro" id="IPR036093">
    <property type="entry name" value="NAC_dom_sf"/>
</dbReference>
<dbReference type="EMBL" id="LR862147">
    <property type="protein sequence ID" value="CAD1828373.1"/>
    <property type="molecule type" value="Genomic_DNA"/>
</dbReference>
<evidence type="ECO:0000256" key="4">
    <source>
        <dbReference type="ARBA" id="ARBA00023242"/>
    </source>
</evidence>
<evidence type="ECO:0000256" key="1">
    <source>
        <dbReference type="ARBA" id="ARBA00023015"/>
    </source>
</evidence>
<evidence type="ECO:0000313" key="7">
    <source>
        <dbReference type="EMBL" id="CAD1828373.1"/>
    </source>
</evidence>
<feature type="region of interest" description="Disordered" evidence="5">
    <location>
        <begin position="167"/>
        <end position="205"/>
    </location>
</feature>
<dbReference type="GO" id="GO:0006355">
    <property type="term" value="P:regulation of DNA-templated transcription"/>
    <property type="evidence" value="ECO:0007669"/>
    <property type="project" value="InterPro"/>
</dbReference>
<dbReference type="PANTHER" id="PTHR31719">
    <property type="entry name" value="NAC TRANSCRIPTION FACTOR 56"/>
    <property type="match status" value="1"/>
</dbReference>
<dbReference type="PROSITE" id="PS51005">
    <property type="entry name" value="NAC"/>
    <property type="match status" value="1"/>
</dbReference>
<dbReference type="SUPFAM" id="SSF101941">
    <property type="entry name" value="NAC domain"/>
    <property type="match status" value="1"/>
</dbReference>
<evidence type="ECO:0000259" key="6">
    <source>
        <dbReference type="PROSITE" id="PS51005"/>
    </source>
</evidence>
<dbReference type="AlphaFoldDB" id="A0A6V7PC68"/>
<keyword evidence="1" id="KW-0805">Transcription regulation</keyword>
<keyword evidence="3" id="KW-0804">Transcription</keyword>
<name>A0A6V7PC68_ANACO</name>
<feature type="compositionally biased region" description="Polar residues" evidence="5">
    <location>
        <begin position="196"/>
        <end position="205"/>
    </location>
</feature>
<dbReference type="GO" id="GO:0003677">
    <property type="term" value="F:DNA binding"/>
    <property type="evidence" value="ECO:0007669"/>
    <property type="project" value="UniProtKB-KW"/>
</dbReference>
<reference evidence="7" key="1">
    <citation type="submission" date="2020-07" db="EMBL/GenBank/DDBJ databases">
        <authorList>
            <person name="Lin J."/>
        </authorList>
    </citation>
    <scope>NUCLEOTIDE SEQUENCE</scope>
</reference>
<evidence type="ECO:0000256" key="2">
    <source>
        <dbReference type="ARBA" id="ARBA00023125"/>
    </source>
</evidence>
<evidence type="ECO:0000256" key="5">
    <source>
        <dbReference type="SAM" id="MobiDB-lite"/>
    </source>
</evidence>
<organism evidence="7">
    <name type="scientific">Ananas comosus var. bracteatus</name>
    <name type="common">red pineapple</name>
    <dbReference type="NCBI Taxonomy" id="296719"/>
    <lineage>
        <taxon>Eukaryota</taxon>
        <taxon>Viridiplantae</taxon>
        <taxon>Streptophyta</taxon>
        <taxon>Embryophyta</taxon>
        <taxon>Tracheophyta</taxon>
        <taxon>Spermatophyta</taxon>
        <taxon>Magnoliopsida</taxon>
        <taxon>Liliopsida</taxon>
        <taxon>Poales</taxon>
        <taxon>Bromeliaceae</taxon>
        <taxon>Bromelioideae</taxon>
        <taxon>Ananas</taxon>
    </lineage>
</organism>
<feature type="domain" description="NAC" evidence="6">
    <location>
        <begin position="14"/>
        <end position="164"/>
    </location>
</feature>
<dbReference type="PANTHER" id="PTHR31719:SF94">
    <property type="entry name" value="PROTEIN ATAF2"/>
    <property type="match status" value="1"/>
</dbReference>
<protein>
    <recommendedName>
        <fullName evidence="6">NAC domain-containing protein</fullName>
    </recommendedName>
</protein>
<evidence type="ECO:0000256" key="3">
    <source>
        <dbReference type="ARBA" id="ARBA00023163"/>
    </source>
</evidence>
<sequence length="240" mass="27319">MAQQYCCQLCGKDLPPGFKFTPDDEQLIDPYLLHYARTGDSIWYYIVKAQVCEKEPSELLGDDCDERYFFTSRTKRTPTSSSYNRTVGSDGRWHSKEPKIPIKLAGKITIGFKTVLYHQKRTKTNYKYENTGFTMCEYELHPSLSVPSSSNDKEERVLCCVKKSQQKKNKEKRKAEEPAEAAVGSTEQAHHENVVTADQQPTSSSTDWMELINAVAYLEQENDVDTFSQDLAALAQHHSG</sequence>